<organism evidence="2">
    <name type="scientific">marine sediment metagenome</name>
    <dbReference type="NCBI Taxonomy" id="412755"/>
    <lineage>
        <taxon>unclassified sequences</taxon>
        <taxon>metagenomes</taxon>
        <taxon>ecological metagenomes</taxon>
    </lineage>
</organism>
<sequence length="176" mass="19049">MGFYNLNPEAMKELQSPDAGALLHRDGSNIASVIARMGVDKPAIKDRIKSYLDRIVPDIADVDRIALGPRETLEFRQEVVGSKYPWRFFAASMSDGTLRAFGSLVAVTQLGNRKLPVRLVGIEEPETALHPAAAGALMDALREASAHTQILITSHSPDLLDETDSGADVLLAVQSK</sequence>
<dbReference type="Pfam" id="PF13304">
    <property type="entry name" value="AAA_21"/>
    <property type="match status" value="1"/>
</dbReference>
<dbReference type="EMBL" id="BARS01055886">
    <property type="protein sequence ID" value="GAG49822.1"/>
    <property type="molecule type" value="Genomic_DNA"/>
</dbReference>
<proteinExistence type="predicted"/>
<evidence type="ECO:0000259" key="1">
    <source>
        <dbReference type="Pfam" id="PF13304"/>
    </source>
</evidence>
<reference evidence="2" key="1">
    <citation type="journal article" date="2014" name="Front. Microbiol.">
        <title>High frequency of phylogenetically diverse reductive dehalogenase-homologous genes in deep subseafloor sedimentary metagenomes.</title>
        <authorList>
            <person name="Kawai M."/>
            <person name="Futagami T."/>
            <person name="Toyoda A."/>
            <person name="Takaki Y."/>
            <person name="Nishi S."/>
            <person name="Hori S."/>
            <person name="Arai W."/>
            <person name="Tsubouchi T."/>
            <person name="Morono Y."/>
            <person name="Uchiyama I."/>
            <person name="Ito T."/>
            <person name="Fujiyama A."/>
            <person name="Inagaki F."/>
            <person name="Takami H."/>
        </authorList>
    </citation>
    <scope>NUCLEOTIDE SEQUENCE</scope>
    <source>
        <strain evidence="2">Expedition CK06-06</strain>
    </source>
</reference>
<gene>
    <name evidence="2" type="ORF">S01H1_82439</name>
</gene>
<feature type="non-terminal residue" evidence="2">
    <location>
        <position position="176"/>
    </location>
</feature>
<dbReference type="AlphaFoldDB" id="X0YSP7"/>
<accession>X0YSP7</accession>
<dbReference type="PANTHER" id="PTHR40396:SF1">
    <property type="entry name" value="ATPASE AAA-TYPE CORE DOMAIN-CONTAINING PROTEIN"/>
    <property type="match status" value="1"/>
</dbReference>
<dbReference type="PANTHER" id="PTHR40396">
    <property type="entry name" value="ATPASE-LIKE PROTEIN"/>
    <property type="match status" value="1"/>
</dbReference>
<dbReference type="InterPro" id="IPR003959">
    <property type="entry name" value="ATPase_AAA_core"/>
</dbReference>
<feature type="domain" description="ATPase AAA-type core" evidence="1">
    <location>
        <begin position="42"/>
        <end position="161"/>
    </location>
</feature>
<dbReference type="GO" id="GO:0005524">
    <property type="term" value="F:ATP binding"/>
    <property type="evidence" value="ECO:0007669"/>
    <property type="project" value="InterPro"/>
</dbReference>
<comment type="caution">
    <text evidence="2">The sequence shown here is derived from an EMBL/GenBank/DDBJ whole genome shotgun (WGS) entry which is preliminary data.</text>
</comment>
<dbReference type="InterPro" id="IPR027417">
    <property type="entry name" value="P-loop_NTPase"/>
</dbReference>
<dbReference type="Gene3D" id="3.40.50.300">
    <property type="entry name" value="P-loop containing nucleotide triphosphate hydrolases"/>
    <property type="match status" value="1"/>
</dbReference>
<protein>
    <recommendedName>
        <fullName evidence="1">ATPase AAA-type core domain-containing protein</fullName>
    </recommendedName>
</protein>
<dbReference type="GO" id="GO:0016887">
    <property type="term" value="F:ATP hydrolysis activity"/>
    <property type="evidence" value="ECO:0007669"/>
    <property type="project" value="InterPro"/>
</dbReference>
<dbReference type="SUPFAM" id="SSF52540">
    <property type="entry name" value="P-loop containing nucleoside triphosphate hydrolases"/>
    <property type="match status" value="1"/>
</dbReference>
<name>X0YSP7_9ZZZZ</name>
<evidence type="ECO:0000313" key="2">
    <source>
        <dbReference type="EMBL" id="GAG49822.1"/>
    </source>
</evidence>